<protein>
    <recommendedName>
        <fullName evidence="2">DC1 domain-containing protein</fullName>
    </recommendedName>
</protein>
<sequence>MGKPTSQPEPATAIQHFSHPHPLQLFNCHTQQTPNAALCSGCKLKASGWIYTCNYCNYFLHISCSSSLNK</sequence>
<keyword evidence="4" id="KW-1185">Reference proteome</keyword>
<gene>
    <name evidence="3" type="ORF">Ddye_031940</name>
</gene>
<dbReference type="AlphaFoldDB" id="A0AAD9TKA4"/>
<reference evidence="3" key="1">
    <citation type="journal article" date="2023" name="Plant J.">
        <title>Genome sequences and population genomics provide insights into the demographic history, inbreeding, and mutation load of two 'living fossil' tree species of Dipteronia.</title>
        <authorList>
            <person name="Feng Y."/>
            <person name="Comes H.P."/>
            <person name="Chen J."/>
            <person name="Zhu S."/>
            <person name="Lu R."/>
            <person name="Zhang X."/>
            <person name="Li P."/>
            <person name="Qiu J."/>
            <person name="Olsen K.M."/>
            <person name="Qiu Y."/>
        </authorList>
    </citation>
    <scope>NUCLEOTIDE SEQUENCE</scope>
    <source>
        <strain evidence="3">KIB01</strain>
    </source>
</reference>
<keyword evidence="1" id="KW-0677">Repeat</keyword>
<dbReference type="PANTHER" id="PTHR46288">
    <property type="entry name" value="PHORBOL-ESTER/DAG-TYPE DOMAIN-CONTAINING PROTEIN"/>
    <property type="match status" value="1"/>
</dbReference>
<organism evidence="3 4">
    <name type="scientific">Dipteronia dyeriana</name>
    <dbReference type="NCBI Taxonomy" id="168575"/>
    <lineage>
        <taxon>Eukaryota</taxon>
        <taxon>Viridiplantae</taxon>
        <taxon>Streptophyta</taxon>
        <taxon>Embryophyta</taxon>
        <taxon>Tracheophyta</taxon>
        <taxon>Spermatophyta</taxon>
        <taxon>Magnoliopsida</taxon>
        <taxon>eudicotyledons</taxon>
        <taxon>Gunneridae</taxon>
        <taxon>Pentapetalae</taxon>
        <taxon>rosids</taxon>
        <taxon>malvids</taxon>
        <taxon>Sapindales</taxon>
        <taxon>Sapindaceae</taxon>
        <taxon>Hippocastanoideae</taxon>
        <taxon>Acereae</taxon>
        <taxon>Dipteronia</taxon>
    </lineage>
</organism>
<evidence type="ECO:0000256" key="1">
    <source>
        <dbReference type="ARBA" id="ARBA00022737"/>
    </source>
</evidence>
<evidence type="ECO:0000313" key="3">
    <source>
        <dbReference type="EMBL" id="KAK2637148.1"/>
    </source>
</evidence>
<name>A0AAD9TKA4_9ROSI</name>
<dbReference type="InterPro" id="IPR004146">
    <property type="entry name" value="DC1"/>
</dbReference>
<dbReference type="EMBL" id="JANJYI010000009">
    <property type="protein sequence ID" value="KAK2637148.1"/>
    <property type="molecule type" value="Genomic_DNA"/>
</dbReference>
<feature type="domain" description="DC1" evidence="2">
    <location>
        <begin position="17"/>
        <end position="64"/>
    </location>
</feature>
<evidence type="ECO:0000259" key="2">
    <source>
        <dbReference type="Pfam" id="PF03107"/>
    </source>
</evidence>
<evidence type="ECO:0000313" key="4">
    <source>
        <dbReference type="Proteomes" id="UP001280121"/>
    </source>
</evidence>
<dbReference type="Proteomes" id="UP001280121">
    <property type="component" value="Unassembled WGS sequence"/>
</dbReference>
<dbReference type="PANTHER" id="PTHR46288:SF83">
    <property type="entry name" value="CYSTEINE_HISTIDINE-RICH C1 DOMAIN FAMILY PROTEIN"/>
    <property type="match status" value="1"/>
</dbReference>
<dbReference type="Pfam" id="PF03107">
    <property type="entry name" value="C1_2"/>
    <property type="match status" value="1"/>
</dbReference>
<accession>A0AAD9TKA4</accession>
<comment type="caution">
    <text evidence="3">The sequence shown here is derived from an EMBL/GenBank/DDBJ whole genome shotgun (WGS) entry which is preliminary data.</text>
</comment>
<dbReference type="InterPro" id="IPR046349">
    <property type="entry name" value="C1-like_sf"/>
</dbReference>
<dbReference type="SUPFAM" id="SSF57889">
    <property type="entry name" value="Cysteine-rich domain"/>
    <property type="match status" value="1"/>
</dbReference>
<proteinExistence type="predicted"/>